<dbReference type="GO" id="GO:0032977">
    <property type="term" value="F:membrane insertase activity"/>
    <property type="evidence" value="ECO:0007669"/>
    <property type="project" value="InterPro"/>
</dbReference>
<comment type="similarity">
    <text evidence="9">Belongs to the OXA1/ALB3/YidC family.</text>
</comment>
<feature type="transmembrane region" description="Helical" evidence="10">
    <location>
        <begin position="164"/>
        <end position="184"/>
    </location>
</feature>
<dbReference type="Proteomes" id="UP000178417">
    <property type="component" value="Unassembled WGS sequence"/>
</dbReference>
<dbReference type="AlphaFoldDB" id="A0A1F4SEF1"/>
<keyword evidence="2" id="KW-0813">Transport</keyword>
<protein>
    <recommendedName>
        <fullName evidence="11">Membrane insertase YidC/Oxa/ALB C-terminal domain-containing protein</fullName>
    </recommendedName>
</protein>
<keyword evidence="4 9" id="KW-0812">Transmembrane</keyword>
<evidence type="ECO:0000256" key="7">
    <source>
        <dbReference type="ARBA" id="ARBA00023136"/>
    </source>
</evidence>
<feature type="transmembrane region" description="Helical" evidence="10">
    <location>
        <begin position="88"/>
        <end position="108"/>
    </location>
</feature>
<comment type="caution">
    <text evidence="12">The sequence shown here is derived from an EMBL/GenBank/DDBJ whole genome shotgun (WGS) entry which is preliminary data.</text>
</comment>
<proteinExistence type="inferred from homology"/>
<feature type="transmembrane region" description="Helical" evidence="10">
    <location>
        <begin position="128"/>
        <end position="152"/>
    </location>
</feature>
<evidence type="ECO:0000256" key="9">
    <source>
        <dbReference type="RuleBase" id="RU003945"/>
    </source>
</evidence>
<keyword evidence="3" id="KW-1003">Cell membrane</keyword>
<dbReference type="InterPro" id="IPR028055">
    <property type="entry name" value="YidC/Oxa/ALB_C"/>
</dbReference>
<evidence type="ECO:0000256" key="6">
    <source>
        <dbReference type="ARBA" id="ARBA00022989"/>
    </source>
</evidence>
<keyword evidence="5" id="KW-0653">Protein transport</keyword>
<dbReference type="NCBIfam" id="TIGR03592">
    <property type="entry name" value="yidC_oxa1_cterm"/>
    <property type="match status" value="1"/>
</dbReference>
<dbReference type="PANTHER" id="PTHR12428:SF65">
    <property type="entry name" value="CYTOCHROME C OXIDASE ASSEMBLY PROTEIN COX18, MITOCHONDRIAL"/>
    <property type="match status" value="1"/>
</dbReference>
<reference evidence="12 13" key="1">
    <citation type="journal article" date="2016" name="Nat. Commun.">
        <title>Thousands of microbial genomes shed light on interconnected biogeochemical processes in an aquifer system.</title>
        <authorList>
            <person name="Anantharaman K."/>
            <person name="Brown C.T."/>
            <person name="Hug L.A."/>
            <person name="Sharon I."/>
            <person name="Castelle C.J."/>
            <person name="Probst A.J."/>
            <person name="Thomas B.C."/>
            <person name="Singh A."/>
            <person name="Wilkins M.J."/>
            <person name="Karaoz U."/>
            <person name="Brodie E.L."/>
            <person name="Williams K.H."/>
            <person name="Hubbard S.S."/>
            <person name="Banfield J.F."/>
        </authorList>
    </citation>
    <scope>NUCLEOTIDE SEQUENCE [LARGE SCALE GENOMIC DNA]</scope>
</reference>
<sequence>MSWLIDMMLAGLNFFYFYTGNYGVSIIVLTILVNIALYPLTLSSIVQMAVLQKVQPKIQELQKKHKDKPAEMQKELAELYKKEKINPFGGCLPMLLKIPFFIGFFMALQSKEFLAIISNPDVNSSFLWIGNLAKPDVTYVMVGLIGLSTYWAQKSMPASNAGNNPMAGMTMIMPFFIAFISINFPAGVQLYWVVSSVVGALQQMFIIKYAMPAKESF</sequence>
<comment type="subcellular location">
    <subcellularLocation>
        <location evidence="1">Cell membrane</location>
        <topology evidence="1">Multi-pass membrane protein</topology>
    </subcellularLocation>
    <subcellularLocation>
        <location evidence="9">Membrane</location>
        <topology evidence="9">Multi-pass membrane protein</topology>
    </subcellularLocation>
</comment>
<dbReference type="GO" id="GO:0005886">
    <property type="term" value="C:plasma membrane"/>
    <property type="evidence" value="ECO:0007669"/>
    <property type="project" value="UniProtKB-SubCell"/>
</dbReference>
<dbReference type="InterPro" id="IPR047196">
    <property type="entry name" value="YidC_ALB_C"/>
</dbReference>
<evidence type="ECO:0000256" key="3">
    <source>
        <dbReference type="ARBA" id="ARBA00022475"/>
    </source>
</evidence>
<evidence type="ECO:0000256" key="5">
    <source>
        <dbReference type="ARBA" id="ARBA00022927"/>
    </source>
</evidence>
<evidence type="ECO:0000259" key="11">
    <source>
        <dbReference type="Pfam" id="PF02096"/>
    </source>
</evidence>
<evidence type="ECO:0000256" key="4">
    <source>
        <dbReference type="ARBA" id="ARBA00022692"/>
    </source>
</evidence>
<dbReference type="GO" id="GO:0015031">
    <property type="term" value="P:protein transport"/>
    <property type="evidence" value="ECO:0007669"/>
    <property type="project" value="UniProtKB-KW"/>
</dbReference>
<evidence type="ECO:0000256" key="8">
    <source>
        <dbReference type="ARBA" id="ARBA00023186"/>
    </source>
</evidence>
<dbReference type="InterPro" id="IPR001708">
    <property type="entry name" value="YidC/ALB3/OXA1/COX18"/>
</dbReference>
<gene>
    <name evidence="12" type="ORF">A2310_08275</name>
</gene>
<evidence type="ECO:0000256" key="10">
    <source>
        <dbReference type="SAM" id="Phobius"/>
    </source>
</evidence>
<dbReference type="CDD" id="cd20070">
    <property type="entry name" value="5TM_YidC_Alb3"/>
    <property type="match status" value="1"/>
</dbReference>
<keyword evidence="6 10" id="KW-1133">Transmembrane helix</keyword>
<dbReference type="GO" id="GO:0051205">
    <property type="term" value="P:protein insertion into membrane"/>
    <property type="evidence" value="ECO:0007669"/>
    <property type="project" value="TreeGrafter"/>
</dbReference>
<evidence type="ECO:0000313" key="13">
    <source>
        <dbReference type="Proteomes" id="UP000178417"/>
    </source>
</evidence>
<keyword evidence="8" id="KW-0143">Chaperone</keyword>
<dbReference type="STRING" id="1802579.A2310_08275"/>
<organism evidence="12 13">
    <name type="scientific">candidate division WOR-1 bacterium RIFOXYB2_FULL_37_13</name>
    <dbReference type="NCBI Taxonomy" id="1802579"/>
    <lineage>
        <taxon>Bacteria</taxon>
        <taxon>Bacillati</taxon>
        <taxon>Saganbacteria</taxon>
    </lineage>
</organism>
<keyword evidence="7 10" id="KW-0472">Membrane</keyword>
<dbReference type="PANTHER" id="PTHR12428">
    <property type="entry name" value="OXA1"/>
    <property type="match status" value="1"/>
</dbReference>
<accession>A0A1F4SEF1</accession>
<evidence type="ECO:0000256" key="2">
    <source>
        <dbReference type="ARBA" id="ARBA00022448"/>
    </source>
</evidence>
<dbReference type="Pfam" id="PF02096">
    <property type="entry name" value="60KD_IMP"/>
    <property type="match status" value="1"/>
</dbReference>
<evidence type="ECO:0000256" key="1">
    <source>
        <dbReference type="ARBA" id="ARBA00004651"/>
    </source>
</evidence>
<evidence type="ECO:0000313" key="12">
    <source>
        <dbReference type="EMBL" id="OGC18815.1"/>
    </source>
</evidence>
<feature type="transmembrane region" description="Helical" evidence="10">
    <location>
        <begin position="15"/>
        <end position="38"/>
    </location>
</feature>
<feature type="domain" description="Membrane insertase YidC/Oxa/ALB C-terminal" evidence="11">
    <location>
        <begin position="22"/>
        <end position="207"/>
    </location>
</feature>
<dbReference type="EMBL" id="MEUB01000065">
    <property type="protein sequence ID" value="OGC18815.1"/>
    <property type="molecule type" value="Genomic_DNA"/>
</dbReference>
<name>A0A1F4SEF1_UNCSA</name>